<organism evidence="2 3">
    <name type="scientific">Trichonephila inaurata madagascariensis</name>
    <dbReference type="NCBI Taxonomy" id="2747483"/>
    <lineage>
        <taxon>Eukaryota</taxon>
        <taxon>Metazoa</taxon>
        <taxon>Ecdysozoa</taxon>
        <taxon>Arthropoda</taxon>
        <taxon>Chelicerata</taxon>
        <taxon>Arachnida</taxon>
        <taxon>Araneae</taxon>
        <taxon>Araneomorphae</taxon>
        <taxon>Entelegynae</taxon>
        <taxon>Araneoidea</taxon>
        <taxon>Nephilidae</taxon>
        <taxon>Trichonephila</taxon>
        <taxon>Trichonephila inaurata</taxon>
    </lineage>
</organism>
<dbReference type="EMBL" id="BMAV01004396">
    <property type="protein sequence ID" value="GFY44747.1"/>
    <property type="molecule type" value="Genomic_DNA"/>
</dbReference>
<dbReference type="OrthoDB" id="6419648at2759"/>
<name>A0A8X7BW22_9ARAC</name>
<reference evidence="2" key="1">
    <citation type="submission" date="2020-08" db="EMBL/GenBank/DDBJ databases">
        <title>Multicomponent nature underlies the extraordinary mechanical properties of spider dragline silk.</title>
        <authorList>
            <person name="Kono N."/>
            <person name="Nakamura H."/>
            <person name="Mori M."/>
            <person name="Yoshida Y."/>
            <person name="Ohtoshi R."/>
            <person name="Malay A.D."/>
            <person name="Moran D.A.P."/>
            <person name="Tomita M."/>
            <person name="Numata K."/>
            <person name="Arakawa K."/>
        </authorList>
    </citation>
    <scope>NUCLEOTIDE SEQUENCE</scope>
</reference>
<evidence type="ECO:0000313" key="3">
    <source>
        <dbReference type="Proteomes" id="UP000886998"/>
    </source>
</evidence>
<comment type="caution">
    <text evidence="2">The sequence shown here is derived from an EMBL/GenBank/DDBJ whole genome shotgun (WGS) entry which is preliminary data.</text>
</comment>
<evidence type="ECO:0000256" key="1">
    <source>
        <dbReference type="SAM" id="Coils"/>
    </source>
</evidence>
<gene>
    <name evidence="2" type="ORF">TNIN_145131</name>
</gene>
<accession>A0A8X7BW22</accession>
<keyword evidence="1" id="KW-0175">Coiled coil</keyword>
<proteinExistence type="predicted"/>
<protein>
    <submittedName>
        <fullName evidence="2">Uncharacterized protein</fullName>
    </submittedName>
</protein>
<feature type="coiled-coil region" evidence="1">
    <location>
        <begin position="35"/>
        <end position="69"/>
    </location>
</feature>
<dbReference type="AlphaFoldDB" id="A0A8X7BW22"/>
<keyword evidence="3" id="KW-1185">Reference proteome</keyword>
<evidence type="ECO:0000313" key="2">
    <source>
        <dbReference type="EMBL" id="GFY44747.1"/>
    </source>
</evidence>
<sequence length="109" mass="12532">MIGWTEFELLEKSQSPSKGEAQTIMLKFDEILPCTEELGEEFEEIKRKAEELTKTEEELKCKVDKELDTLCKKIMDLQNKSGCKSENSSKIVATVLKSRMDNLEVVEKE</sequence>
<dbReference type="Proteomes" id="UP000886998">
    <property type="component" value="Unassembled WGS sequence"/>
</dbReference>